<feature type="region of interest" description="Disordered" evidence="3">
    <location>
        <begin position="1"/>
        <end position="25"/>
    </location>
</feature>
<dbReference type="GO" id="GO:0005525">
    <property type="term" value="F:GTP binding"/>
    <property type="evidence" value="ECO:0007669"/>
    <property type="project" value="InterPro"/>
</dbReference>
<dbReference type="GO" id="GO:0005200">
    <property type="term" value="F:structural constituent of cytoskeleton"/>
    <property type="evidence" value="ECO:0007669"/>
    <property type="project" value="InterPro"/>
</dbReference>
<keyword evidence="5" id="KW-1185">Reference proteome</keyword>
<proteinExistence type="predicted"/>
<feature type="region of interest" description="Disordered" evidence="3">
    <location>
        <begin position="356"/>
        <end position="395"/>
    </location>
</feature>
<dbReference type="SMART" id="SM00368">
    <property type="entry name" value="LRR_RI"/>
    <property type="match status" value="7"/>
</dbReference>
<dbReference type="InterPro" id="IPR036525">
    <property type="entry name" value="Tubulin/FtsZ_GTPase_sf"/>
</dbReference>
<feature type="region of interest" description="Disordered" evidence="3">
    <location>
        <begin position="58"/>
        <end position="78"/>
    </location>
</feature>
<dbReference type="GO" id="GO:0007017">
    <property type="term" value="P:microtubule-based process"/>
    <property type="evidence" value="ECO:0007669"/>
    <property type="project" value="InterPro"/>
</dbReference>
<dbReference type="InterPro" id="IPR032675">
    <property type="entry name" value="LRR_dom_sf"/>
</dbReference>
<evidence type="ECO:0000313" key="4">
    <source>
        <dbReference type="EMBL" id="ELW72569.1"/>
    </source>
</evidence>
<dbReference type="GO" id="GO:0005874">
    <property type="term" value="C:microtubule"/>
    <property type="evidence" value="ECO:0007669"/>
    <property type="project" value="InterPro"/>
</dbReference>
<sequence length="395" mass="41795">MTAPSEGSAENQGPEEEAARVRRRIRTPTWRQDELGLRKGFALSALTSSSVVGAVVRNSRGRNASRTQGPGTHGLRGLGRDTLYLRTRGAHGAVPPSCFLRQGRAPELNLRHRGLGPQGARALASMLSSNPYIKRLDLRDNGLNEACAEALAGALNKNSSICDVDLSENQLGATGVQAVCASLARNQVVQRLQLAGSGLEEQAAQALAELLLVHTSLKSLDLSYNQLNDQAVLDISYNGFGDAGASAVGEALKTNNVLEELNMSCNRISAVGALSLGQGLRVNQTLRTLVVSRNPMQSDGCFGLLKSVQDNPASALELLDFSRECISIHVGQAGVQIGNACWELYCLEHGIQPDGQMPSDKTIGGGDDSFNSQLDGGRQARAQGGVRGPGAHRGR</sequence>
<evidence type="ECO:0000256" key="1">
    <source>
        <dbReference type="ARBA" id="ARBA00004496"/>
    </source>
</evidence>
<dbReference type="AlphaFoldDB" id="L9LD19"/>
<name>L9LD19_TUPCH</name>
<organism evidence="4 5">
    <name type="scientific">Tupaia chinensis</name>
    <name type="common">Chinese tree shrew</name>
    <name type="synonym">Tupaia belangeri chinensis</name>
    <dbReference type="NCBI Taxonomy" id="246437"/>
    <lineage>
        <taxon>Eukaryota</taxon>
        <taxon>Metazoa</taxon>
        <taxon>Chordata</taxon>
        <taxon>Craniata</taxon>
        <taxon>Vertebrata</taxon>
        <taxon>Euteleostomi</taxon>
        <taxon>Mammalia</taxon>
        <taxon>Eutheria</taxon>
        <taxon>Euarchontoglires</taxon>
        <taxon>Scandentia</taxon>
        <taxon>Tupaiidae</taxon>
        <taxon>Tupaia</taxon>
    </lineage>
</organism>
<accession>L9LD19</accession>
<dbReference type="PANTHER" id="PTHR24114">
    <property type="entry name" value="LEUCINE RICH REPEAT FAMILY PROTEIN"/>
    <property type="match status" value="1"/>
</dbReference>
<dbReference type="InterPro" id="IPR001611">
    <property type="entry name" value="Leu-rich_rpt"/>
</dbReference>
<dbReference type="PRINTS" id="PR01162">
    <property type="entry name" value="ALPHATUBULIN"/>
</dbReference>
<evidence type="ECO:0000256" key="2">
    <source>
        <dbReference type="ARBA" id="ARBA00022490"/>
    </source>
</evidence>
<dbReference type="Gene3D" id="3.40.50.1440">
    <property type="entry name" value="Tubulin/FtsZ, GTPase domain"/>
    <property type="match status" value="1"/>
</dbReference>
<dbReference type="Pfam" id="PF13516">
    <property type="entry name" value="LRR_6"/>
    <property type="match status" value="6"/>
</dbReference>
<dbReference type="InterPro" id="IPR052394">
    <property type="entry name" value="LRR-containing"/>
</dbReference>
<gene>
    <name evidence="4" type="ORF">TREES_T100012808</name>
</gene>
<dbReference type="SUPFAM" id="SSF52047">
    <property type="entry name" value="RNI-like"/>
    <property type="match status" value="1"/>
</dbReference>
<keyword evidence="2" id="KW-0963">Cytoplasm</keyword>
<dbReference type="SUPFAM" id="SSF52490">
    <property type="entry name" value="Tubulin nucleotide-binding domain-like"/>
    <property type="match status" value="1"/>
</dbReference>
<dbReference type="Proteomes" id="UP000011518">
    <property type="component" value="Unassembled WGS sequence"/>
</dbReference>
<dbReference type="Gene3D" id="3.80.10.10">
    <property type="entry name" value="Ribonuclease Inhibitor"/>
    <property type="match status" value="2"/>
</dbReference>
<dbReference type="InterPro" id="IPR002452">
    <property type="entry name" value="Alpha_tubulin"/>
</dbReference>
<dbReference type="GO" id="GO:0005737">
    <property type="term" value="C:cytoplasm"/>
    <property type="evidence" value="ECO:0007669"/>
    <property type="project" value="UniProtKB-SubCell"/>
</dbReference>
<evidence type="ECO:0000256" key="3">
    <source>
        <dbReference type="SAM" id="MobiDB-lite"/>
    </source>
</evidence>
<reference evidence="5" key="1">
    <citation type="submission" date="2012-07" db="EMBL/GenBank/DDBJ databases">
        <title>Genome of the Chinese tree shrew, a rising model animal genetically related to primates.</title>
        <authorList>
            <person name="Zhang G."/>
            <person name="Fan Y."/>
            <person name="Yao Y."/>
            <person name="Huang Z."/>
        </authorList>
    </citation>
    <scope>NUCLEOTIDE SEQUENCE [LARGE SCALE GENOMIC DNA]</scope>
</reference>
<dbReference type="PANTHER" id="PTHR24114:SF37">
    <property type="entry name" value="LEUCINE-RICH REPEAT-CONTAINING PROTEIN 74B"/>
    <property type="match status" value="1"/>
</dbReference>
<comment type="subcellular location">
    <subcellularLocation>
        <location evidence="1">Cytoplasm</location>
    </subcellularLocation>
</comment>
<feature type="compositionally biased region" description="Polar residues" evidence="3">
    <location>
        <begin position="61"/>
        <end position="70"/>
    </location>
</feature>
<reference evidence="5" key="2">
    <citation type="journal article" date="2013" name="Nat. Commun.">
        <title>Genome of the Chinese tree shrew.</title>
        <authorList>
            <person name="Fan Y."/>
            <person name="Huang Z.Y."/>
            <person name="Cao C.C."/>
            <person name="Chen C.S."/>
            <person name="Chen Y.X."/>
            <person name="Fan D.D."/>
            <person name="He J."/>
            <person name="Hou H.L."/>
            <person name="Hu L."/>
            <person name="Hu X.T."/>
            <person name="Jiang X.T."/>
            <person name="Lai R."/>
            <person name="Lang Y.S."/>
            <person name="Liang B."/>
            <person name="Liao S.G."/>
            <person name="Mu D."/>
            <person name="Ma Y.Y."/>
            <person name="Niu Y.Y."/>
            <person name="Sun X.Q."/>
            <person name="Xia J.Q."/>
            <person name="Xiao J."/>
            <person name="Xiong Z.Q."/>
            <person name="Xu L."/>
            <person name="Yang L."/>
            <person name="Zhang Y."/>
            <person name="Zhao W."/>
            <person name="Zhao X.D."/>
            <person name="Zheng Y.T."/>
            <person name="Zhou J.M."/>
            <person name="Zhu Y.B."/>
            <person name="Zhang G.J."/>
            <person name="Wang J."/>
            <person name="Yao Y.G."/>
        </authorList>
    </citation>
    <scope>NUCLEOTIDE SEQUENCE [LARGE SCALE GENOMIC DNA]</scope>
</reference>
<evidence type="ECO:0000313" key="5">
    <source>
        <dbReference type="Proteomes" id="UP000011518"/>
    </source>
</evidence>
<protein>
    <submittedName>
        <fullName evidence="4">Uncharacterized protein</fullName>
    </submittedName>
</protein>
<dbReference type="InParanoid" id="L9LD19"/>
<dbReference type="EMBL" id="KB320401">
    <property type="protein sequence ID" value="ELW72569.1"/>
    <property type="molecule type" value="Genomic_DNA"/>
</dbReference>